<keyword evidence="1" id="KW-1133">Transmembrane helix</keyword>
<keyword evidence="1" id="KW-0472">Membrane</keyword>
<evidence type="ECO:0000256" key="1">
    <source>
        <dbReference type="SAM" id="Phobius"/>
    </source>
</evidence>
<evidence type="ECO:0000313" key="2">
    <source>
        <dbReference type="EMBL" id="QCD87822.1"/>
    </source>
</evidence>
<reference evidence="2 3" key="1">
    <citation type="submission" date="2019-04" db="EMBL/GenBank/DDBJ databases">
        <title>An improved genome assembly and genetic linkage map for asparagus bean, Vigna unguiculata ssp. sesquipedialis.</title>
        <authorList>
            <person name="Xia Q."/>
            <person name="Zhang R."/>
            <person name="Dong Y."/>
        </authorList>
    </citation>
    <scope>NUCLEOTIDE SEQUENCE [LARGE SCALE GENOMIC DNA]</scope>
    <source>
        <tissue evidence="2">Leaf</tissue>
    </source>
</reference>
<dbReference type="EMBL" id="CP039347">
    <property type="protein sequence ID" value="QCD87822.1"/>
    <property type="molecule type" value="Genomic_DNA"/>
</dbReference>
<dbReference type="Proteomes" id="UP000501690">
    <property type="component" value="Linkage Group LG3"/>
</dbReference>
<evidence type="ECO:0000313" key="3">
    <source>
        <dbReference type="Proteomes" id="UP000501690"/>
    </source>
</evidence>
<protein>
    <recommendedName>
        <fullName evidence="4">Transmembrane protein</fullName>
    </recommendedName>
</protein>
<evidence type="ECO:0008006" key="4">
    <source>
        <dbReference type="Google" id="ProtNLM"/>
    </source>
</evidence>
<feature type="transmembrane region" description="Helical" evidence="1">
    <location>
        <begin position="45"/>
        <end position="63"/>
    </location>
</feature>
<dbReference type="AlphaFoldDB" id="A0A4D6LGP9"/>
<accession>A0A4D6LGP9</accession>
<gene>
    <name evidence="2" type="ORF">DEO72_LG3g2362</name>
</gene>
<proteinExistence type="predicted"/>
<sequence>MQAHEDRRPHRWNLIWILESNMWFEEEVVSSLKDFTREFKDVSTCWTLGVVVVFSLFSVNWWVWCSGDFLEGGAGVVMVVGCCKAIWSHELGVEVIPSLWLFTVVGSILEGYVV</sequence>
<keyword evidence="3" id="KW-1185">Reference proteome</keyword>
<name>A0A4D6LGP9_VIGUN</name>
<organism evidence="2 3">
    <name type="scientific">Vigna unguiculata</name>
    <name type="common">Cowpea</name>
    <dbReference type="NCBI Taxonomy" id="3917"/>
    <lineage>
        <taxon>Eukaryota</taxon>
        <taxon>Viridiplantae</taxon>
        <taxon>Streptophyta</taxon>
        <taxon>Embryophyta</taxon>
        <taxon>Tracheophyta</taxon>
        <taxon>Spermatophyta</taxon>
        <taxon>Magnoliopsida</taxon>
        <taxon>eudicotyledons</taxon>
        <taxon>Gunneridae</taxon>
        <taxon>Pentapetalae</taxon>
        <taxon>rosids</taxon>
        <taxon>fabids</taxon>
        <taxon>Fabales</taxon>
        <taxon>Fabaceae</taxon>
        <taxon>Papilionoideae</taxon>
        <taxon>50 kb inversion clade</taxon>
        <taxon>NPAAA clade</taxon>
        <taxon>indigoferoid/millettioid clade</taxon>
        <taxon>Phaseoleae</taxon>
        <taxon>Vigna</taxon>
    </lineage>
</organism>
<keyword evidence="1" id="KW-0812">Transmembrane</keyword>